<evidence type="ECO:0000256" key="9">
    <source>
        <dbReference type="ARBA" id="ARBA00023125"/>
    </source>
</evidence>
<comment type="caution">
    <text evidence="16">The sequence shown here is derived from an EMBL/GenBank/DDBJ whole genome shotgun (WGS) entry which is preliminary data.</text>
</comment>
<evidence type="ECO:0000256" key="10">
    <source>
        <dbReference type="ARBA" id="ARBA00030988"/>
    </source>
</evidence>
<feature type="domain" description="DNA polymerase III beta sliding clamp C-terminal" evidence="15">
    <location>
        <begin position="248"/>
        <end position="333"/>
    </location>
</feature>
<keyword evidence="9" id="KW-0238">DNA-binding</keyword>
<comment type="similarity">
    <text evidence="2">Belongs to the beta sliding clamp family.</text>
</comment>
<evidence type="ECO:0000256" key="12">
    <source>
        <dbReference type="ARBA" id="ARBA00033276"/>
    </source>
</evidence>
<evidence type="ECO:0000256" key="1">
    <source>
        <dbReference type="ARBA" id="ARBA00004496"/>
    </source>
</evidence>
<name>A0A124FYM4_9FIRM</name>
<dbReference type="Pfam" id="PF02768">
    <property type="entry name" value="DNA_pol3_beta_3"/>
    <property type="match status" value="1"/>
</dbReference>
<dbReference type="SMART" id="SM00480">
    <property type="entry name" value="POL3Bc"/>
    <property type="match status" value="1"/>
</dbReference>
<dbReference type="Pfam" id="PF02767">
    <property type="entry name" value="DNA_pol3_beta_2"/>
    <property type="match status" value="1"/>
</dbReference>
<evidence type="ECO:0000313" key="17">
    <source>
        <dbReference type="Proteomes" id="UP000054705"/>
    </source>
</evidence>
<dbReference type="InterPro" id="IPR022635">
    <property type="entry name" value="DNA_polIII_beta_C"/>
</dbReference>
<dbReference type="GO" id="GO:0008408">
    <property type="term" value="F:3'-5' exonuclease activity"/>
    <property type="evidence" value="ECO:0007669"/>
    <property type="project" value="InterPro"/>
</dbReference>
<dbReference type="GO" id="GO:0006271">
    <property type="term" value="P:DNA strand elongation involved in DNA replication"/>
    <property type="evidence" value="ECO:0007669"/>
    <property type="project" value="TreeGrafter"/>
</dbReference>
<dbReference type="SUPFAM" id="SSF55979">
    <property type="entry name" value="DNA clamp"/>
    <property type="match status" value="3"/>
</dbReference>
<dbReference type="InterPro" id="IPR022637">
    <property type="entry name" value="DNA_polIII_beta_cen"/>
</dbReference>
<sequence>MKFIADRDNLLHALQLVQRAVSPKNPMPILSGIKFEVSKDRIFLSATDLNVGIKCSLPVEVLSPGAAVLPARYIIDLIRRLPGLPAIIESDEITGSVRIKYGQSEAVINGFPVEEFPEVSLSDSKVNLSISEKNLKDIVRQVVFAASSDENRPVYNGVLFEIYGRQVVAVATDTHRLAWRRFSIENQENIDIKLIIPGKTLNDLVKIIGNSEDNIKITANDKKVYFISNGIFLVSRLIDGQFPNYQVVVPKEFTTRVTLKTSDLAEAAERASLLEKEGSPVININLQENVILLTANTEAGRLSEEIPVYREGEAIQIAFNARYLSEALKATESE</sequence>
<dbReference type="Pfam" id="PF00712">
    <property type="entry name" value="DNA_pol3_beta"/>
    <property type="match status" value="1"/>
</dbReference>
<dbReference type="EMBL" id="LGGS01000138">
    <property type="protein sequence ID" value="KUK81642.1"/>
    <property type="molecule type" value="Genomic_DNA"/>
</dbReference>
<evidence type="ECO:0000256" key="6">
    <source>
        <dbReference type="ARBA" id="ARBA00022695"/>
    </source>
</evidence>
<dbReference type="GO" id="GO:0009360">
    <property type="term" value="C:DNA polymerase III complex"/>
    <property type="evidence" value="ECO:0007669"/>
    <property type="project" value="InterPro"/>
</dbReference>
<feature type="domain" description="DNA polymerase III beta sliding clamp N-terminal" evidence="13">
    <location>
        <begin position="1"/>
        <end position="119"/>
    </location>
</feature>
<evidence type="ECO:0000256" key="7">
    <source>
        <dbReference type="ARBA" id="ARBA00022705"/>
    </source>
</evidence>
<evidence type="ECO:0000259" key="15">
    <source>
        <dbReference type="Pfam" id="PF02768"/>
    </source>
</evidence>
<comment type="subcellular location">
    <subcellularLocation>
        <location evidence="1">Cytoplasm</location>
    </subcellularLocation>
</comment>
<dbReference type="AlphaFoldDB" id="A0A124FYM4"/>
<dbReference type="Gene3D" id="3.70.10.10">
    <property type="match status" value="1"/>
</dbReference>
<dbReference type="GO" id="GO:0003677">
    <property type="term" value="F:DNA binding"/>
    <property type="evidence" value="ECO:0007669"/>
    <property type="project" value="UniProtKB-KW"/>
</dbReference>
<dbReference type="PIRSF" id="PIRSF000804">
    <property type="entry name" value="DNA_pol_III_b"/>
    <property type="match status" value="1"/>
</dbReference>
<evidence type="ECO:0000259" key="13">
    <source>
        <dbReference type="Pfam" id="PF00712"/>
    </source>
</evidence>
<keyword evidence="4" id="KW-0963">Cytoplasm</keyword>
<reference evidence="17" key="1">
    <citation type="journal article" date="2015" name="MBio">
        <title>Genome-Resolved Metagenomic Analysis Reveals Roles for Candidate Phyla and Other Microbial Community Members in Biogeochemical Transformations in Oil Reservoirs.</title>
        <authorList>
            <person name="Hu P."/>
            <person name="Tom L."/>
            <person name="Singh A."/>
            <person name="Thomas B.C."/>
            <person name="Baker B.J."/>
            <person name="Piceno Y.M."/>
            <person name="Andersen G.L."/>
            <person name="Banfield J.F."/>
        </authorList>
    </citation>
    <scope>NUCLEOTIDE SEQUENCE [LARGE SCALE GENOMIC DNA]</scope>
</reference>
<dbReference type="NCBIfam" id="TIGR00663">
    <property type="entry name" value="dnan"/>
    <property type="match status" value="1"/>
</dbReference>
<dbReference type="Proteomes" id="UP000054705">
    <property type="component" value="Unassembled WGS sequence"/>
</dbReference>
<gene>
    <name evidence="16" type="ORF">XD97_0601</name>
</gene>
<dbReference type="GO" id="GO:0005737">
    <property type="term" value="C:cytoplasm"/>
    <property type="evidence" value="ECO:0007669"/>
    <property type="project" value="UniProtKB-SubCell"/>
</dbReference>
<keyword evidence="7" id="KW-0235">DNA replication</keyword>
<dbReference type="InterPro" id="IPR001001">
    <property type="entry name" value="DNA_polIII_beta"/>
</dbReference>
<evidence type="ECO:0000256" key="4">
    <source>
        <dbReference type="ARBA" id="ARBA00022490"/>
    </source>
</evidence>
<evidence type="ECO:0000256" key="11">
    <source>
        <dbReference type="ARBA" id="ARBA00033275"/>
    </source>
</evidence>
<protein>
    <recommendedName>
        <fullName evidence="3">Beta sliding clamp</fullName>
    </recommendedName>
    <alternativeName>
        <fullName evidence="12">Beta-clamp processivity factor</fullName>
    </alternativeName>
    <alternativeName>
        <fullName evidence="10">DNA polymerase III beta sliding clamp subunit</fullName>
    </alternativeName>
    <alternativeName>
        <fullName evidence="11">DNA polymerase III subunit beta</fullName>
    </alternativeName>
</protein>
<evidence type="ECO:0000256" key="5">
    <source>
        <dbReference type="ARBA" id="ARBA00022679"/>
    </source>
</evidence>
<evidence type="ECO:0000256" key="8">
    <source>
        <dbReference type="ARBA" id="ARBA00022932"/>
    </source>
</evidence>
<keyword evidence="5" id="KW-0808">Transferase</keyword>
<dbReference type="InterPro" id="IPR022634">
    <property type="entry name" value="DNA_polIII_beta_N"/>
</dbReference>
<dbReference type="InterPro" id="IPR046938">
    <property type="entry name" value="DNA_clamp_sf"/>
</dbReference>
<organism evidence="16 17">
    <name type="scientific">Pelotomaculum thermopropionicum</name>
    <dbReference type="NCBI Taxonomy" id="110500"/>
    <lineage>
        <taxon>Bacteria</taxon>
        <taxon>Bacillati</taxon>
        <taxon>Bacillota</taxon>
        <taxon>Clostridia</taxon>
        <taxon>Eubacteriales</taxon>
        <taxon>Desulfotomaculaceae</taxon>
        <taxon>Pelotomaculum</taxon>
    </lineage>
</organism>
<proteinExistence type="inferred from homology"/>
<dbReference type="Gene3D" id="3.10.150.10">
    <property type="entry name" value="DNA Polymerase III, subunit A, domain 2"/>
    <property type="match status" value="1"/>
</dbReference>
<feature type="domain" description="DNA polymerase III beta sliding clamp central" evidence="14">
    <location>
        <begin position="130"/>
        <end position="244"/>
    </location>
</feature>
<dbReference type="PANTHER" id="PTHR30478:SF0">
    <property type="entry name" value="BETA SLIDING CLAMP"/>
    <property type="match status" value="1"/>
</dbReference>
<dbReference type="PANTHER" id="PTHR30478">
    <property type="entry name" value="DNA POLYMERASE III SUBUNIT BETA"/>
    <property type="match status" value="1"/>
</dbReference>
<evidence type="ECO:0000313" key="16">
    <source>
        <dbReference type="EMBL" id="KUK81642.1"/>
    </source>
</evidence>
<keyword evidence="8" id="KW-0239">DNA-directed DNA polymerase</keyword>
<dbReference type="GO" id="GO:0003887">
    <property type="term" value="F:DNA-directed DNA polymerase activity"/>
    <property type="evidence" value="ECO:0007669"/>
    <property type="project" value="UniProtKB-KW"/>
</dbReference>
<evidence type="ECO:0000256" key="3">
    <source>
        <dbReference type="ARBA" id="ARBA00021035"/>
    </source>
</evidence>
<feature type="non-terminal residue" evidence="16">
    <location>
        <position position="334"/>
    </location>
</feature>
<dbReference type="CDD" id="cd00140">
    <property type="entry name" value="beta_clamp"/>
    <property type="match status" value="1"/>
</dbReference>
<evidence type="ECO:0000256" key="2">
    <source>
        <dbReference type="ARBA" id="ARBA00010752"/>
    </source>
</evidence>
<accession>A0A124FYM4</accession>
<keyword evidence="6" id="KW-0548">Nucleotidyltransferase</keyword>
<evidence type="ECO:0000259" key="14">
    <source>
        <dbReference type="Pfam" id="PF02767"/>
    </source>
</evidence>